<feature type="region of interest" description="Disordered" evidence="1">
    <location>
        <begin position="764"/>
        <end position="784"/>
    </location>
</feature>
<dbReference type="OrthoDB" id="6375206at2759"/>
<proteinExistence type="predicted"/>
<feature type="compositionally biased region" description="Basic and acidic residues" evidence="1">
    <location>
        <begin position="430"/>
        <end position="441"/>
    </location>
</feature>
<dbReference type="EMBL" id="JAHLQT010046371">
    <property type="protein sequence ID" value="KAG7153598.1"/>
    <property type="molecule type" value="Genomic_DNA"/>
</dbReference>
<reference evidence="3" key="1">
    <citation type="journal article" date="2021" name="Sci. Adv.">
        <title>The American lobster genome reveals insights on longevity, neural, and immune adaptations.</title>
        <authorList>
            <person name="Polinski J.M."/>
            <person name="Zimin A.V."/>
            <person name="Clark K.F."/>
            <person name="Kohn A.B."/>
            <person name="Sadowski N."/>
            <person name="Timp W."/>
            <person name="Ptitsyn A."/>
            <person name="Khanna P."/>
            <person name="Romanova D.Y."/>
            <person name="Williams P."/>
            <person name="Greenwood S.J."/>
            <person name="Moroz L.L."/>
            <person name="Walt D.R."/>
            <person name="Bodnar A.G."/>
        </authorList>
    </citation>
    <scope>NUCLEOTIDE SEQUENCE</scope>
    <source>
        <strain evidence="3">GMGI-L3</strain>
    </source>
</reference>
<accession>A0A8J5JFJ9</accession>
<evidence type="ECO:0000313" key="4">
    <source>
        <dbReference type="Proteomes" id="UP000747542"/>
    </source>
</evidence>
<protein>
    <submittedName>
        <fullName evidence="3">Uncharacterized protein</fullName>
    </submittedName>
</protein>
<gene>
    <name evidence="3" type="ORF">Hamer_G019497</name>
</gene>
<keyword evidence="4" id="KW-1185">Reference proteome</keyword>
<feature type="region of interest" description="Disordered" evidence="1">
    <location>
        <begin position="410"/>
        <end position="466"/>
    </location>
</feature>
<dbReference type="AlphaFoldDB" id="A0A8J5JFJ9"/>
<evidence type="ECO:0000256" key="1">
    <source>
        <dbReference type="SAM" id="MobiDB-lite"/>
    </source>
</evidence>
<feature type="chain" id="PRO_5035153863" evidence="2">
    <location>
        <begin position="24"/>
        <end position="784"/>
    </location>
</feature>
<name>A0A8J5JFJ9_HOMAM</name>
<feature type="signal peptide" evidence="2">
    <location>
        <begin position="1"/>
        <end position="23"/>
    </location>
</feature>
<organism evidence="3 4">
    <name type="scientific">Homarus americanus</name>
    <name type="common">American lobster</name>
    <dbReference type="NCBI Taxonomy" id="6706"/>
    <lineage>
        <taxon>Eukaryota</taxon>
        <taxon>Metazoa</taxon>
        <taxon>Ecdysozoa</taxon>
        <taxon>Arthropoda</taxon>
        <taxon>Crustacea</taxon>
        <taxon>Multicrustacea</taxon>
        <taxon>Malacostraca</taxon>
        <taxon>Eumalacostraca</taxon>
        <taxon>Eucarida</taxon>
        <taxon>Decapoda</taxon>
        <taxon>Pleocyemata</taxon>
        <taxon>Astacidea</taxon>
        <taxon>Nephropoidea</taxon>
        <taxon>Nephropidae</taxon>
        <taxon>Homarus</taxon>
    </lineage>
</organism>
<sequence>MLWRKSYQVWVVVVASMAVWAAGGEVTHSSTPINRDSARLQEIRKKILDVVGNSTSTVYSMSGLMNLLHTDTGRELGRLLVEGVMLGVQQKDRSALLGQFWKELQERVSPELLEAFDDYRDFFSGIDMATVPLMWEQIFQKDELGNSLAGIPLGQLVDLVQPSAAKYGIDIRAFVSSLMGKGDNNAKDLIINAISNLDLSTFMNSFLNSTSNTKSLQVTESDHKTTTNTRPKNEEKQKTGKGNRTLRLFRPLVASLLREYEVDLDADAVLDVLSPLLSGDLLAQAAPLLAMFGSQAGGGLSPIIANLLGGGGGQQKQQQMGGLLGGLGALLASGGENKMDLDVMINLASMFMDSGKPSKKNTMNNKKKENPRNSGFDLGTLVTVAGQLAEKNDINVASILDTAARFLKPDSKKKSTQPNNKAQQIVEIPASEKRKPVKETSKSQPPKVESKATPKPNTTSKKSRRQKNLIDVLEPILLSMQTDKKCNRKIKDAIQFGKAMLNNKMASLGDISQLIPFLLSSVMSGDTMNMGLNTNDMVAAMKQALAYASWSDFMESFENENYRETFIRSITPHMAQLLVLLANQGTQDRLYDEAIPRIEAFLGAYGLPGVTLHNFPERLAPIVGLLAKGWSLPFNPTTILVPLRDYLKGLQAWAKAGLTHLRSLSTPEVETLVMRSLEEEVSKPVSGVMTKTSGASPECLPQLLCQVNSGLPQDSLKAAVTRIASLVLASGPVLEESDSSLLVKTVQAISGTTDQCKEVFPGNCTTEETDDDDMMNLDYEHQEL</sequence>
<evidence type="ECO:0000256" key="2">
    <source>
        <dbReference type="SAM" id="SignalP"/>
    </source>
</evidence>
<comment type="caution">
    <text evidence="3">The sequence shown here is derived from an EMBL/GenBank/DDBJ whole genome shotgun (WGS) entry which is preliminary data.</text>
</comment>
<dbReference type="Proteomes" id="UP000747542">
    <property type="component" value="Unassembled WGS sequence"/>
</dbReference>
<keyword evidence="2" id="KW-0732">Signal</keyword>
<feature type="region of interest" description="Disordered" evidence="1">
    <location>
        <begin position="213"/>
        <end position="242"/>
    </location>
</feature>
<feature type="compositionally biased region" description="Basic and acidic residues" evidence="1">
    <location>
        <begin position="220"/>
        <end position="238"/>
    </location>
</feature>
<evidence type="ECO:0000313" key="3">
    <source>
        <dbReference type="EMBL" id="KAG7153598.1"/>
    </source>
</evidence>
<feature type="region of interest" description="Disordered" evidence="1">
    <location>
        <begin position="354"/>
        <end position="377"/>
    </location>
</feature>